<accession>A0A3E0H486</accession>
<organism evidence="1 2">
    <name type="scientific">Kutzneria buriramensis</name>
    <dbReference type="NCBI Taxonomy" id="1045776"/>
    <lineage>
        <taxon>Bacteria</taxon>
        <taxon>Bacillati</taxon>
        <taxon>Actinomycetota</taxon>
        <taxon>Actinomycetes</taxon>
        <taxon>Pseudonocardiales</taxon>
        <taxon>Pseudonocardiaceae</taxon>
        <taxon>Kutzneria</taxon>
    </lineage>
</organism>
<dbReference type="RefSeq" id="WP_116179312.1">
    <property type="nucleotide sequence ID" value="NZ_CP144375.1"/>
</dbReference>
<comment type="caution">
    <text evidence="1">The sequence shown here is derived from an EMBL/GenBank/DDBJ whole genome shotgun (WGS) entry which is preliminary data.</text>
</comment>
<dbReference type="OrthoDB" id="4736831at2"/>
<dbReference type="CDD" id="cd03455">
    <property type="entry name" value="SAV4209"/>
    <property type="match status" value="1"/>
</dbReference>
<dbReference type="SUPFAM" id="SSF54637">
    <property type="entry name" value="Thioesterase/thiol ester dehydrase-isomerase"/>
    <property type="match status" value="1"/>
</dbReference>
<keyword evidence="2" id="KW-1185">Reference proteome</keyword>
<dbReference type="InterPro" id="IPR029069">
    <property type="entry name" value="HotDog_dom_sf"/>
</dbReference>
<reference evidence="1 2" key="1">
    <citation type="submission" date="2018-08" db="EMBL/GenBank/DDBJ databases">
        <title>Genomic Encyclopedia of Archaeal and Bacterial Type Strains, Phase II (KMG-II): from individual species to whole genera.</title>
        <authorList>
            <person name="Goeker M."/>
        </authorList>
    </citation>
    <scope>NUCLEOTIDE SEQUENCE [LARGE SCALE GENOMIC DNA]</scope>
    <source>
        <strain evidence="1 2">DSM 45791</strain>
    </source>
</reference>
<evidence type="ECO:0000313" key="1">
    <source>
        <dbReference type="EMBL" id="REH37165.1"/>
    </source>
</evidence>
<name>A0A3E0H486_9PSEU</name>
<protein>
    <submittedName>
        <fullName evidence="1">MaoC dehydratase-like protein</fullName>
    </submittedName>
</protein>
<proteinExistence type="predicted"/>
<dbReference type="Gene3D" id="3.10.129.10">
    <property type="entry name" value="Hotdog Thioesterase"/>
    <property type="match status" value="1"/>
</dbReference>
<sequence>MTTQLPELVLDVTPTFVISTALATRDFQDVHHDRDKAVQRGSKDIFLNILTTTGLVQRFVTDWAGPDAFVRSVAIKLGVPCYAGETLTFSGHVTEQEGSEATVEVVGRNSIGNHVTGTVRVVLP</sequence>
<dbReference type="EMBL" id="QUNO01000015">
    <property type="protein sequence ID" value="REH37165.1"/>
    <property type="molecule type" value="Genomic_DNA"/>
</dbReference>
<dbReference type="AlphaFoldDB" id="A0A3E0H486"/>
<evidence type="ECO:0000313" key="2">
    <source>
        <dbReference type="Proteomes" id="UP000256269"/>
    </source>
</evidence>
<dbReference type="Proteomes" id="UP000256269">
    <property type="component" value="Unassembled WGS sequence"/>
</dbReference>
<gene>
    <name evidence="1" type="ORF">BCF44_115169</name>
</gene>